<evidence type="ECO:0000256" key="1">
    <source>
        <dbReference type="SAM" id="MobiDB-lite"/>
    </source>
</evidence>
<dbReference type="EMBL" id="JAVXUP010002578">
    <property type="protein sequence ID" value="KAK3002513.1"/>
    <property type="molecule type" value="Genomic_DNA"/>
</dbReference>
<evidence type="ECO:0000313" key="4">
    <source>
        <dbReference type="Proteomes" id="UP001188597"/>
    </source>
</evidence>
<gene>
    <name evidence="3" type="ORF">RJ639_021425</name>
</gene>
<dbReference type="PANTHER" id="PTHR33564:SF11">
    <property type="entry name" value="OS06G0604600 PROTEIN"/>
    <property type="match status" value="1"/>
</dbReference>
<protein>
    <submittedName>
        <fullName evidence="3">Uncharacterized protein</fullName>
    </submittedName>
</protein>
<keyword evidence="2" id="KW-0472">Membrane</keyword>
<feature type="region of interest" description="Disordered" evidence="1">
    <location>
        <begin position="95"/>
        <end position="119"/>
    </location>
</feature>
<evidence type="ECO:0000256" key="2">
    <source>
        <dbReference type="SAM" id="Phobius"/>
    </source>
</evidence>
<evidence type="ECO:0000313" key="3">
    <source>
        <dbReference type="EMBL" id="KAK3002513.1"/>
    </source>
</evidence>
<feature type="transmembrane region" description="Helical" evidence="2">
    <location>
        <begin position="12"/>
        <end position="29"/>
    </location>
</feature>
<comment type="caution">
    <text evidence="3">The sequence shown here is derived from an EMBL/GenBank/DDBJ whole genome shotgun (WGS) entry which is preliminary data.</text>
</comment>
<keyword evidence="2" id="KW-0812">Transmembrane</keyword>
<feature type="region of interest" description="Disordered" evidence="1">
    <location>
        <begin position="56"/>
        <end position="83"/>
    </location>
</feature>
<dbReference type="PANTHER" id="PTHR33564">
    <property type="entry name" value="TRANSMEMBRANE PROTEIN"/>
    <property type="match status" value="1"/>
</dbReference>
<name>A0AA88V738_9ASTE</name>
<proteinExistence type="predicted"/>
<reference evidence="3" key="1">
    <citation type="submission" date="2022-12" db="EMBL/GenBank/DDBJ databases">
        <title>Draft genome assemblies for two species of Escallonia (Escalloniales).</title>
        <authorList>
            <person name="Chanderbali A."/>
            <person name="Dervinis C."/>
            <person name="Anghel I."/>
            <person name="Soltis D."/>
            <person name="Soltis P."/>
            <person name="Zapata F."/>
        </authorList>
    </citation>
    <scope>NUCLEOTIDE SEQUENCE</scope>
    <source>
        <strain evidence="3">UCBG64.0493</strain>
        <tissue evidence="3">Leaf</tissue>
    </source>
</reference>
<feature type="compositionally biased region" description="Polar residues" evidence="1">
    <location>
        <begin position="104"/>
        <end position="116"/>
    </location>
</feature>
<keyword evidence="4" id="KW-1185">Reference proteome</keyword>
<dbReference type="AlphaFoldDB" id="A0AA88V738"/>
<keyword evidence="2" id="KW-1133">Transmembrane helix</keyword>
<sequence length="148" mass="16219">MSSSSMSPSNGVVLATAMAVSGTVILLAMRLQKSLTTTTEAAAAATTTTTTQFLISPVQQPPAPRSCISPDGRKREKKKKKVHFAQDVVDTRGSSEEFRRRLRTSNGTSSLHSSLKNGRKMRDMPANRMALYNGMLKDRVLHRVAYSY</sequence>
<organism evidence="3 4">
    <name type="scientific">Escallonia herrerae</name>
    <dbReference type="NCBI Taxonomy" id="1293975"/>
    <lineage>
        <taxon>Eukaryota</taxon>
        <taxon>Viridiplantae</taxon>
        <taxon>Streptophyta</taxon>
        <taxon>Embryophyta</taxon>
        <taxon>Tracheophyta</taxon>
        <taxon>Spermatophyta</taxon>
        <taxon>Magnoliopsida</taxon>
        <taxon>eudicotyledons</taxon>
        <taxon>Gunneridae</taxon>
        <taxon>Pentapetalae</taxon>
        <taxon>asterids</taxon>
        <taxon>campanulids</taxon>
        <taxon>Escalloniales</taxon>
        <taxon>Escalloniaceae</taxon>
        <taxon>Escallonia</taxon>
    </lineage>
</organism>
<accession>A0AA88V738</accession>
<dbReference type="Proteomes" id="UP001188597">
    <property type="component" value="Unassembled WGS sequence"/>
</dbReference>